<evidence type="ECO:0000256" key="1">
    <source>
        <dbReference type="ARBA" id="ARBA00001255"/>
    </source>
</evidence>
<comment type="catalytic activity">
    <reaction evidence="1">
        <text>Hydrolysis of terminal, non-reducing alpha-D-galactose residues in alpha-D-galactosides, including galactose oligosaccharides, galactomannans and galactolipids.</text>
        <dbReference type="EC" id="3.2.1.22"/>
    </reaction>
</comment>
<dbReference type="AlphaFoldDB" id="A0A6A6U5D3"/>
<name>A0A6A6U5D3_9PEZI</name>
<feature type="region of interest" description="Disordered" evidence="3">
    <location>
        <begin position="43"/>
        <end position="64"/>
    </location>
</feature>
<dbReference type="PANTHER" id="PTHR35273">
    <property type="entry name" value="ALPHA-1,4 POLYGALACTOSAMINIDASE, PUTATIVE (AFU_ORTHOLOGUE AFUA_3G07890)-RELATED"/>
    <property type="match status" value="1"/>
</dbReference>
<feature type="domain" description="Glycoside-hydrolase family GH114 TIM-barrel" evidence="5">
    <location>
        <begin position="96"/>
        <end position="296"/>
    </location>
</feature>
<keyword evidence="4" id="KW-0732">Signal</keyword>
<dbReference type="Pfam" id="PF03537">
    <property type="entry name" value="Glyco_hydro_114"/>
    <property type="match status" value="1"/>
</dbReference>
<feature type="signal peptide" evidence="4">
    <location>
        <begin position="1"/>
        <end position="26"/>
    </location>
</feature>
<evidence type="ECO:0000313" key="7">
    <source>
        <dbReference type="Proteomes" id="UP000799302"/>
    </source>
</evidence>
<evidence type="ECO:0000256" key="2">
    <source>
        <dbReference type="ARBA" id="ARBA00012755"/>
    </source>
</evidence>
<reference evidence="6" key="1">
    <citation type="journal article" date="2020" name="Stud. Mycol.">
        <title>101 Dothideomycetes genomes: a test case for predicting lifestyles and emergence of pathogens.</title>
        <authorList>
            <person name="Haridas S."/>
            <person name="Albert R."/>
            <person name="Binder M."/>
            <person name="Bloem J."/>
            <person name="Labutti K."/>
            <person name="Salamov A."/>
            <person name="Andreopoulos B."/>
            <person name="Baker S."/>
            <person name="Barry K."/>
            <person name="Bills G."/>
            <person name="Bluhm B."/>
            <person name="Cannon C."/>
            <person name="Castanera R."/>
            <person name="Culley D."/>
            <person name="Daum C."/>
            <person name="Ezra D."/>
            <person name="Gonzalez J."/>
            <person name="Henrissat B."/>
            <person name="Kuo A."/>
            <person name="Liang C."/>
            <person name="Lipzen A."/>
            <person name="Lutzoni F."/>
            <person name="Magnuson J."/>
            <person name="Mondo S."/>
            <person name="Nolan M."/>
            <person name="Ohm R."/>
            <person name="Pangilinan J."/>
            <person name="Park H.-J."/>
            <person name="Ramirez L."/>
            <person name="Alfaro M."/>
            <person name="Sun H."/>
            <person name="Tritt A."/>
            <person name="Yoshinaga Y."/>
            <person name="Zwiers L.-H."/>
            <person name="Turgeon B."/>
            <person name="Goodwin S."/>
            <person name="Spatafora J."/>
            <person name="Crous P."/>
            <person name="Grigoriev I."/>
        </authorList>
    </citation>
    <scope>NUCLEOTIDE SEQUENCE</scope>
    <source>
        <strain evidence="6">CBS 115976</strain>
    </source>
</reference>
<organism evidence="6 7">
    <name type="scientific">Microthyrium microscopicum</name>
    <dbReference type="NCBI Taxonomy" id="703497"/>
    <lineage>
        <taxon>Eukaryota</taxon>
        <taxon>Fungi</taxon>
        <taxon>Dikarya</taxon>
        <taxon>Ascomycota</taxon>
        <taxon>Pezizomycotina</taxon>
        <taxon>Dothideomycetes</taxon>
        <taxon>Dothideomycetes incertae sedis</taxon>
        <taxon>Microthyriales</taxon>
        <taxon>Microthyriaceae</taxon>
        <taxon>Microthyrium</taxon>
    </lineage>
</organism>
<dbReference type="InterPro" id="IPR013785">
    <property type="entry name" value="Aldolase_TIM"/>
</dbReference>
<feature type="chain" id="PRO_5025419416" description="alpha-galactosidase" evidence="4">
    <location>
        <begin position="27"/>
        <end position="399"/>
    </location>
</feature>
<dbReference type="PANTHER" id="PTHR35273:SF2">
    <property type="entry name" value="ALPHA-GALACTOSIDASE"/>
    <property type="match status" value="1"/>
</dbReference>
<dbReference type="InterPro" id="IPR017853">
    <property type="entry name" value="GH"/>
</dbReference>
<dbReference type="InterPro" id="IPR004352">
    <property type="entry name" value="GH114_TIM-barrel"/>
</dbReference>
<evidence type="ECO:0000256" key="4">
    <source>
        <dbReference type="SAM" id="SignalP"/>
    </source>
</evidence>
<gene>
    <name evidence="6" type="ORF">BT63DRAFT_441894</name>
</gene>
<sequence>MFGPSVLFQALAYWVLVASSSQAYQAADPVAISTLAPYNTIAPPPASTPRTPITLNGKSPKLPKSGVIQPPTAGHGDVWHPKAGSKFQIVLGQMILKLDHDTPLVPDAEIFDIDMFHTPKEVISELSRRGKKVICYFSAGGTETWRPDNKEFKKVDVGDTMKEWKGEHWLNIRSEDVWRVMEKRIKYAYDKGCNAIDPDNLDAFNHESKRGGGFKPKLTKADTVAYLARLSNEAAKYGMSTGLKNVEELVNDVSQYVHFAVNEECASMDNSDGCGPYQKFLLSGKPVFHIEYVKNRGGNGTNVQITSTNRSLSRYGTAELEALYCQRSILKGKTPLVAKAADLLRGSTVIKELELGGFTLFCDGSTAITQVSAAGAENVDLIEDKPKGGSKRGGKGRSN</sequence>
<dbReference type="Gene3D" id="3.20.20.70">
    <property type="entry name" value="Aldolase class I"/>
    <property type="match status" value="1"/>
</dbReference>
<dbReference type="EMBL" id="MU004238">
    <property type="protein sequence ID" value="KAF2666846.1"/>
    <property type="molecule type" value="Genomic_DNA"/>
</dbReference>
<dbReference type="EC" id="3.2.1.22" evidence="2"/>
<evidence type="ECO:0000256" key="3">
    <source>
        <dbReference type="SAM" id="MobiDB-lite"/>
    </source>
</evidence>
<evidence type="ECO:0000313" key="6">
    <source>
        <dbReference type="EMBL" id="KAF2666846.1"/>
    </source>
</evidence>
<dbReference type="Proteomes" id="UP000799302">
    <property type="component" value="Unassembled WGS sequence"/>
</dbReference>
<proteinExistence type="predicted"/>
<evidence type="ECO:0000259" key="5">
    <source>
        <dbReference type="Pfam" id="PF03537"/>
    </source>
</evidence>
<protein>
    <recommendedName>
        <fullName evidence="2">alpha-galactosidase</fullName>
        <ecNumber evidence="2">3.2.1.22</ecNumber>
    </recommendedName>
</protein>
<feature type="compositionally biased region" description="Polar residues" evidence="3">
    <location>
        <begin position="48"/>
        <end position="57"/>
    </location>
</feature>
<accession>A0A6A6U5D3</accession>
<dbReference type="OrthoDB" id="2108802at2759"/>
<dbReference type="GO" id="GO:0004557">
    <property type="term" value="F:alpha-galactosidase activity"/>
    <property type="evidence" value="ECO:0007669"/>
    <property type="project" value="UniProtKB-EC"/>
</dbReference>
<keyword evidence="7" id="KW-1185">Reference proteome</keyword>
<dbReference type="SUPFAM" id="SSF51445">
    <property type="entry name" value="(Trans)glycosidases"/>
    <property type="match status" value="1"/>
</dbReference>